<accession>A0ABP9AEW8</accession>
<feature type="domain" description="Carbohydrate kinase PfkB" evidence="3">
    <location>
        <begin position="100"/>
        <end position="245"/>
    </location>
</feature>
<name>A0ABP9AEW8_9PSEU</name>
<dbReference type="Gene3D" id="3.40.1190.20">
    <property type="match status" value="1"/>
</dbReference>
<organism evidence="4 5">
    <name type="scientific">Actinomycetospora chlora</name>
    <dbReference type="NCBI Taxonomy" id="663608"/>
    <lineage>
        <taxon>Bacteria</taxon>
        <taxon>Bacillati</taxon>
        <taxon>Actinomycetota</taxon>
        <taxon>Actinomycetes</taxon>
        <taxon>Pseudonocardiales</taxon>
        <taxon>Pseudonocardiaceae</taxon>
        <taxon>Actinomycetospora</taxon>
    </lineage>
</organism>
<dbReference type="PANTHER" id="PTHR10584">
    <property type="entry name" value="SUGAR KINASE"/>
    <property type="match status" value="1"/>
</dbReference>
<keyword evidence="1" id="KW-0808">Transferase</keyword>
<dbReference type="InterPro" id="IPR011611">
    <property type="entry name" value="PfkB_dom"/>
</dbReference>
<dbReference type="InterPro" id="IPR029056">
    <property type="entry name" value="Ribokinase-like"/>
</dbReference>
<proteinExistence type="predicted"/>
<reference evidence="5" key="1">
    <citation type="journal article" date="2019" name="Int. J. Syst. Evol. Microbiol.">
        <title>The Global Catalogue of Microorganisms (GCM) 10K type strain sequencing project: providing services to taxonomists for standard genome sequencing and annotation.</title>
        <authorList>
            <consortium name="The Broad Institute Genomics Platform"/>
            <consortium name="The Broad Institute Genome Sequencing Center for Infectious Disease"/>
            <person name="Wu L."/>
            <person name="Ma J."/>
        </authorList>
    </citation>
    <scope>NUCLEOTIDE SEQUENCE [LARGE SCALE GENOMIC DNA]</scope>
    <source>
        <strain evidence="5">JCM 17979</strain>
    </source>
</reference>
<dbReference type="SUPFAM" id="SSF53613">
    <property type="entry name" value="Ribokinase-like"/>
    <property type="match status" value="1"/>
</dbReference>
<dbReference type="Proteomes" id="UP001500928">
    <property type="component" value="Unassembled WGS sequence"/>
</dbReference>
<protein>
    <recommendedName>
        <fullName evidence="3">Carbohydrate kinase PfkB domain-containing protein</fullName>
    </recommendedName>
</protein>
<keyword evidence="2" id="KW-0418">Kinase</keyword>
<evidence type="ECO:0000313" key="5">
    <source>
        <dbReference type="Proteomes" id="UP001500928"/>
    </source>
</evidence>
<evidence type="ECO:0000256" key="1">
    <source>
        <dbReference type="ARBA" id="ARBA00022679"/>
    </source>
</evidence>
<dbReference type="Pfam" id="PF00294">
    <property type="entry name" value="PfkB"/>
    <property type="match status" value="1"/>
</dbReference>
<evidence type="ECO:0000313" key="4">
    <source>
        <dbReference type="EMBL" id="GAA4780004.1"/>
    </source>
</evidence>
<dbReference type="RefSeq" id="WP_345411685.1">
    <property type="nucleotide sequence ID" value="NZ_BAABHO010000006.1"/>
</dbReference>
<evidence type="ECO:0000256" key="2">
    <source>
        <dbReference type="ARBA" id="ARBA00022777"/>
    </source>
</evidence>
<evidence type="ECO:0000259" key="3">
    <source>
        <dbReference type="Pfam" id="PF00294"/>
    </source>
</evidence>
<keyword evidence="5" id="KW-1185">Reference proteome</keyword>
<comment type="caution">
    <text evidence="4">The sequence shown here is derived from an EMBL/GenBank/DDBJ whole genome shotgun (WGS) entry which is preliminary data.</text>
</comment>
<dbReference type="PANTHER" id="PTHR10584:SF166">
    <property type="entry name" value="RIBOKINASE"/>
    <property type="match status" value="1"/>
</dbReference>
<dbReference type="EMBL" id="BAABHO010000006">
    <property type="protein sequence ID" value="GAA4780004.1"/>
    <property type="molecule type" value="Genomic_DNA"/>
</dbReference>
<gene>
    <name evidence="4" type="ORF">GCM10023200_11610</name>
</gene>
<sequence>MGPSMVVVGAVDGGGGDAAVAAARIGVDVRLVGAVGADAGGLLDGLRREGVTVDDVVVTESGHLEAPHVRAVVNGVAELGAVLVTCEVPAAAIAAGVGTATGLRVPVVLDPAPVVHTVVGLFDLHPVLTPNAGELTELLRLGGGERAAAPASTAAGAATLHSWTGAPVVVTLGAEGALLAAEGRVRRLPAHDAPVRDATGAGHTLTGVLTAGLAAGQEVEDALVVATVAAGLTAAAPGGRDAMPTGDALAAALDE</sequence>